<sequence length="176" mass="19910">MVITKVVEFTPRLLKSAVALAPPALACGVIERLFGQIFKADLEAGSFDFLAERWVRIEVTDLGLKFCISVQSEAQRMRFKVTPECDHAAVFMRVDWSALLQLSTQQVDPDTLFFRRKLLLTGDTELGLQVKNLLDTIELEQRLPRHLYQQLAKFAEATAQTSEKQNAAAKSLTWIK</sequence>
<evidence type="ECO:0000313" key="4">
    <source>
        <dbReference type="Proteomes" id="UP000287198"/>
    </source>
</evidence>
<dbReference type="RefSeq" id="WP_126763964.1">
    <property type="nucleotide sequence ID" value="NZ_JBHLTZ010000010.1"/>
</dbReference>
<organism evidence="3 4">
    <name type="scientific">Pseudidiomarina halophila</name>
    <dbReference type="NCBI Taxonomy" id="1449799"/>
    <lineage>
        <taxon>Bacteria</taxon>
        <taxon>Pseudomonadati</taxon>
        <taxon>Pseudomonadota</taxon>
        <taxon>Gammaproteobacteria</taxon>
        <taxon>Alteromonadales</taxon>
        <taxon>Idiomarinaceae</taxon>
        <taxon>Pseudidiomarina</taxon>
    </lineage>
</organism>
<comment type="caution">
    <text evidence="3">The sequence shown here is derived from an EMBL/GenBank/DDBJ whole genome shotgun (WGS) entry which is preliminary data.</text>
</comment>
<name>A0A432XTF2_9GAMM</name>
<dbReference type="InterPro" id="IPR003033">
    <property type="entry name" value="SCP2_sterol-bd_dom"/>
</dbReference>
<dbReference type="AlphaFoldDB" id="A0A432XTF2"/>
<dbReference type="UniPathway" id="UPA00232"/>
<dbReference type="HAMAP" id="MF_02231">
    <property type="entry name" value="UbiT"/>
    <property type="match status" value="1"/>
</dbReference>
<comment type="pathway">
    <text evidence="1">Cofactor biosynthesis; ubiquinone biosynthesis.</text>
</comment>
<comment type="function">
    <text evidence="1">Required for O(2)-independent ubiquinone (coenzyme Q) biosynthesis. Likely functions as an accessory factor.</text>
</comment>
<reference evidence="4" key="1">
    <citation type="journal article" date="2018" name="Front. Microbiol.">
        <title>Genome-Based Analysis Reveals the Taxonomy and Diversity of the Family Idiomarinaceae.</title>
        <authorList>
            <person name="Liu Y."/>
            <person name="Lai Q."/>
            <person name="Shao Z."/>
        </authorList>
    </citation>
    <scope>NUCLEOTIDE SEQUENCE [LARGE SCALE GENOMIC DNA]</scope>
    <source>
        <strain evidence="4">BH195</strain>
    </source>
</reference>
<feature type="domain" description="SCP2" evidence="2">
    <location>
        <begin position="42"/>
        <end position="135"/>
    </location>
</feature>
<proteinExistence type="inferred from homology"/>
<dbReference type="InterPro" id="IPR036527">
    <property type="entry name" value="SCP2_sterol-bd_dom_sf"/>
</dbReference>
<dbReference type="Proteomes" id="UP000287198">
    <property type="component" value="Unassembled WGS sequence"/>
</dbReference>
<accession>A0A432XTF2</accession>
<evidence type="ECO:0000313" key="3">
    <source>
        <dbReference type="EMBL" id="RUO51861.1"/>
    </source>
</evidence>
<evidence type="ECO:0000259" key="2">
    <source>
        <dbReference type="Pfam" id="PF02036"/>
    </source>
</evidence>
<dbReference type="GO" id="GO:0006744">
    <property type="term" value="P:ubiquinone biosynthetic process"/>
    <property type="evidence" value="ECO:0007669"/>
    <property type="project" value="UniProtKB-UniRule"/>
</dbReference>
<dbReference type="Pfam" id="PF02036">
    <property type="entry name" value="SCP2"/>
    <property type="match status" value="1"/>
</dbReference>
<protein>
    <recommendedName>
        <fullName evidence="1">Ubiquinone biosynthesis accessory factor UbiT</fullName>
    </recommendedName>
</protein>
<gene>
    <name evidence="1" type="primary">ubiT</name>
    <name evidence="3" type="ORF">CWI69_09415</name>
</gene>
<evidence type="ECO:0000256" key="1">
    <source>
        <dbReference type="HAMAP-Rule" id="MF_02231"/>
    </source>
</evidence>
<dbReference type="SUPFAM" id="SSF55718">
    <property type="entry name" value="SCP-like"/>
    <property type="match status" value="1"/>
</dbReference>
<dbReference type="OrthoDB" id="5292463at2"/>
<keyword evidence="4" id="KW-1185">Reference proteome</keyword>
<dbReference type="InterPro" id="IPR016830">
    <property type="entry name" value="UbiT"/>
</dbReference>
<dbReference type="EMBL" id="PIPW01000003">
    <property type="protein sequence ID" value="RUO51861.1"/>
    <property type="molecule type" value="Genomic_DNA"/>
</dbReference>
<keyword evidence="1" id="KW-0831">Ubiquinone biosynthesis</keyword>
<comment type="similarity">
    <text evidence="1">Belongs to the UbiT family.</text>
</comment>